<protein>
    <submittedName>
        <fullName evidence="5">Uncharacterized protein</fullName>
    </submittedName>
</protein>
<feature type="region of interest" description="Disordered" evidence="2">
    <location>
        <begin position="104"/>
        <end position="177"/>
    </location>
</feature>
<evidence type="ECO:0000256" key="1">
    <source>
        <dbReference type="ARBA" id="ARBA00023242"/>
    </source>
</evidence>
<keyword evidence="1" id="KW-0539">Nucleus</keyword>
<name>G0S1A5_CHATD</name>
<dbReference type="RefSeq" id="XP_006691807.1">
    <property type="nucleotide sequence ID" value="XM_006691744.1"/>
</dbReference>
<evidence type="ECO:0000313" key="6">
    <source>
        <dbReference type="Proteomes" id="UP000008066"/>
    </source>
</evidence>
<dbReference type="InterPro" id="IPR001005">
    <property type="entry name" value="SANT/Myb"/>
</dbReference>
<feature type="compositionally biased region" description="Basic residues" evidence="2">
    <location>
        <begin position="340"/>
        <end position="349"/>
    </location>
</feature>
<feature type="compositionally biased region" description="Polar residues" evidence="2">
    <location>
        <begin position="548"/>
        <end position="557"/>
    </location>
</feature>
<evidence type="ECO:0000259" key="3">
    <source>
        <dbReference type="PROSITE" id="PS50090"/>
    </source>
</evidence>
<evidence type="ECO:0000313" key="5">
    <source>
        <dbReference type="EMBL" id="EGS22815.1"/>
    </source>
</evidence>
<feature type="compositionally biased region" description="Basic residues" evidence="2">
    <location>
        <begin position="470"/>
        <end position="479"/>
    </location>
</feature>
<dbReference type="CDD" id="cd11660">
    <property type="entry name" value="SANT_TRF"/>
    <property type="match status" value="2"/>
</dbReference>
<dbReference type="PROSITE" id="PS50090">
    <property type="entry name" value="MYB_LIKE"/>
    <property type="match status" value="1"/>
</dbReference>
<dbReference type="InterPro" id="IPR017930">
    <property type="entry name" value="Myb_dom"/>
</dbReference>
<reference evidence="5 6" key="1">
    <citation type="journal article" date="2011" name="Cell">
        <title>Insight into structure and assembly of the nuclear pore complex by utilizing the genome of a eukaryotic thermophile.</title>
        <authorList>
            <person name="Amlacher S."/>
            <person name="Sarges P."/>
            <person name="Flemming D."/>
            <person name="van Noort V."/>
            <person name="Kunze R."/>
            <person name="Devos D.P."/>
            <person name="Arumugam M."/>
            <person name="Bork P."/>
            <person name="Hurt E."/>
        </authorList>
    </citation>
    <scope>NUCLEOTIDE SEQUENCE [LARGE SCALE GENOMIC DNA]</scope>
    <source>
        <strain evidence="6">DSM 1495 / CBS 144.50 / IMI 039719</strain>
    </source>
</reference>
<feature type="region of interest" description="Disordered" evidence="2">
    <location>
        <begin position="191"/>
        <end position="243"/>
    </location>
</feature>
<proteinExistence type="predicted"/>
<feature type="domain" description="HTH myb-type" evidence="4">
    <location>
        <begin position="227"/>
        <end position="286"/>
    </location>
</feature>
<dbReference type="HOGENOM" id="CLU_030814_0_0_1"/>
<sequence length="638" mass="69229">MATIEPRLIHLLNGPEPEALPPIQQSSSSTAAPGPPISLPPLEPELKSSCKVDIAIPTRLTPRRAASDDHLTRPPPRSDDNSSALLTASVVPLQLLLSESEPAVPGIPLSKIVDDVPPETQEDGSKKRHLTPNAKDDFVQLPKLPKKRKSTQQLPPIVPPLVQPPPDPAVFPPIASAPLGESETFNFGSLKDFGSNTVASGPEDRSAPAAVSQEEPKPTTTTKPKRRAMKPRKKWTEEETNNLLLGVSRYGVGRWTSILEDPDFEFNGRTAGDLKDRFRTCCPDELRVTTDDERPTNGSKGLKDDAKPKNKADLGNILIQGEEGDATEPSGPPDSDEQPKRRKSRTHRKKLEDLAQLGIHGPFEKSHRRKRRPFTQQDDDEILDGLRQYGASWSRIQRDPNYHLSSRQPTDLRDRVRNKYPEIYAQIEKANMLAKEAARAAGGSGKCTVSASVLEPLINNAARMSLDRKSYHHHHLNRSRSKEEMPVSQRQPMTEKTLSAYGSTESLPALNELFDLSGNSAVPGSELSIAASAGRATSSAAFLRATTGRPTGTTSEMDVTPVGTAVSSGGHSSAPVQPVPSSIATSAVASREESSSTVLPELPRLPSIQPPQEDSRHTGFGVTGVFPSRLRNPGWAPS</sequence>
<dbReference type="OMA" id="AMPPIIN"/>
<gene>
    <name evidence="5" type="ORF">CTHT_0012910</name>
</gene>
<dbReference type="EMBL" id="GL988039">
    <property type="protein sequence ID" value="EGS22815.1"/>
    <property type="molecule type" value="Genomic_DNA"/>
</dbReference>
<dbReference type="AlphaFoldDB" id="G0S1A5"/>
<dbReference type="OrthoDB" id="1109245at2759"/>
<feature type="domain" description="Myb-like" evidence="3">
    <location>
        <begin position="227"/>
        <end position="280"/>
    </location>
</feature>
<dbReference type="InterPro" id="IPR009057">
    <property type="entry name" value="Homeodomain-like_sf"/>
</dbReference>
<dbReference type="GeneID" id="18255329"/>
<dbReference type="Gene3D" id="1.10.10.60">
    <property type="entry name" value="Homeodomain-like"/>
    <property type="match status" value="2"/>
</dbReference>
<keyword evidence="6" id="KW-1185">Reference proteome</keyword>
<feature type="region of interest" description="Disordered" evidence="2">
    <location>
        <begin position="547"/>
        <end position="638"/>
    </location>
</feature>
<dbReference type="InterPro" id="IPR052450">
    <property type="entry name" value="TRBD-Containing_Protein"/>
</dbReference>
<dbReference type="Pfam" id="PF00249">
    <property type="entry name" value="Myb_DNA-binding"/>
    <property type="match status" value="1"/>
</dbReference>
<accession>G0S1A5</accession>
<feature type="compositionally biased region" description="Basic and acidic residues" evidence="2">
    <location>
        <begin position="65"/>
        <end position="80"/>
    </location>
</feature>
<evidence type="ECO:0000259" key="4">
    <source>
        <dbReference type="PROSITE" id="PS51294"/>
    </source>
</evidence>
<feature type="compositionally biased region" description="Pro residues" evidence="2">
    <location>
        <begin position="33"/>
        <end position="43"/>
    </location>
</feature>
<evidence type="ECO:0000256" key="2">
    <source>
        <dbReference type="SAM" id="MobiDB-lite"/>
    </source>
</evidence>
<dbReference type="STRING" id="759272.G0S1A5"/>
<feature type="region of interest" description="Disordered" evidence="2">
    <location>
        <begin position="469"/>
        <end position="491"/>
    </location>
</feature>
<feature type="compositionally biased region" description="Polar residues" evidence="2">
    <location>
        <begin position="565"/>
        <end position="588"/>
    </location>
</feature>
<dbReference type="SUPFAM" id="SSF46689">
    <property type="entry name" value="Homeodomain-like"/>
    <property type="match status" value="2"/>
</dbReference>
<dbReference type="PANTHER" id="PTHR46734:SF1">
    <property type="entry name" value="TELOMERIC REPEAT-BINDING FACTOR 1"/>
    <property type="match status" value="1"/>
</dbReference>
<feature type="region of interest" description="Disordered" evidence="2">
    <location>
        <begin position="1"/>
        <end position="85"/>
    </location>
</feature>
<feature type="compositionally biased region" description="Pro residues" evidence="2">
    <location>
        <begin position="156"/>
        <end position="171"/>
    </location>
</feature>
<feature type="compositionally biased region" description="Basic and acidic residues" evidence="2">
    <location>
        <begin position="272"/>
        <end position="312"/>
    </location>
</feature>
<dbReference type="KEGG" id="cthr:CTHT_0012910"/>
<dbReference type="eggNOG" id="ENOG502SBUF">
    <property type="taxonomic scope" value="Eukaryota"/>
</dbReference>
<feature type="compositionally biased region" description="Basic residues" evidence="2">
    <location>
        <begin position="223"/>
        <end position="233"/>
    </location>
</feature>
<feature type="region of interest" description="Disordered" evidence="2">
    <location>
        <begin position="262"/>
        <end position="381"/>
    </location>
</feature>
<dbReference type="Proteomes" id="UP000008066">
    <property type="component" value="Unassembled WGS sequence"/>
</dbReference>
<organism evidence="6">
    <name type="scientific">Chaetomium thermophilum (strain DSM 1495 / CBS 144.50 / IMI 039719)</name>
    <name type="common">Thermochaetoides thermophila</name>
    <dbReference type="NCBI Taxonomy" id="759272"/>
    <lineage>
        <taxon>Eukaryota</taxon>
        <taxon>Fungi</taxon>
        <taxon>Dikarya</taxon>
        <taxon>Ascomycota</taxon>
        <taxon>Pezizomycotina</taxon>
        <taxon>Sordariomycetes</taxon>
        <taxon>Sordariomycetidae</taxon>
        <taxon>Sordariales</taxon>
        <taxon>Chaetomiaceae</taxon>
        <taxon>Thermochaetoides</taxon>
    </lineage>
</organism>
<dbReference type="SMART" id="SM00717">
    <property type="entry name" value="SANT"/>
    <property type="match status" value="2"/>
</dbReference>
<dbReference type="PANTHER" id="PTHR46734">
    <property type="entry name" value="TELOMERIC REPEAT-BINDING FACTOR 1 TERF1"/>
    <property type="match status" value="1"/>
</dbReference>
<dbReference type="PROSITE" id="PS51294">
    <property type="entry name" value="HTH_MYB"/>
    <property type="match status" value="1"/>
</dbReference>